<dbReference type="GO" id="GO:0016020">
    <property type="term" value="C:membrane"/>
    <property type="evidence" value="ECO:0007669"/>
    <property type="project" value="UniProtKB-SubCell"/>
</dbReference>
<feature type="domain" description="Integral membrane bound transporter" evidence="6">
    <location>
        <begin position="330"/>
        <end position="455"/>
    </location>
</feature>
<evidence type="ECO:0000256" key="5">
    <source>
        <dbReference type="SAM" id="Phobius"/>
    </source>
</evidence>
<organism evidence="8 10">
    <name type="scientific">Rhodococcus aetherivorans</name>
    <dbReference type="NCBI Taxonomy" id="191292"/>
    <lineage>
        <taxon>Bacteria</taxon>
        <taxon>Bacillati</taxon>
        <taxon>Actinomycetota</taxon>
        <taxon>Actinomycetes</taxon>
        <taxon>Mycobacteriales</taxon>
        <taxon>Nocardiaceae</taxon>
        <taxon>Rhodococcus</taxon>
    </lineage>
</organism>
<evidence type="ECO:0000256" key="3">
    <source>
        <dbReference type="ARBA" id="ARBA00022989"/>
    </source>
</evidence>
<protein>
    <submittedName>
        <fullName evidence="8">FUSC family protein</fullName>
    </submittedName>
    <submittedName>
        <fullName evidence="7">Membrane protein</fullName>
    </submittedName>
</protein>
<feature type="transmembrane region" description="Helical" evidence="5">
    <location>
        <begin position="117"/>
        <end position="138"/>
    </location>
</feature>
<dbReference type="Proteomes" id="UP001163947">
    <property type="component" value="Chromosome"/>
</dbReference>
<accession>A0A059MIY4</accession>
<gene>
    <name evidence="8" type="ORF">OCS65_03220</name>
    <name evidence="7" type="ORF">RAJCM14343_3405</name>
</gene>
<feature type="transmembrane region" description="Helical" evidence="5">
    <location>
        <begin position="93"/>
        <end position="111"/>
    </location>
</feature>
<reference evidence="8" key="3">
    <citation type="submission" date="2022-09" db="EMBL/GenBank/DDBJ databases">
        <title>The genome sequence of Rhodococcus aetherivorans N1.</title>
        <authorList>
            <person name="Jiang W."/>
        </authorList>
    </citation>
    <scope>NUCLEOTIDE SEQUENCE</scope>
    <source>
        <strain evidence="8">N1</strain>
    </source>
</reference>
<dbReference type="GeneID" id="83619395"/>
<reference evidence="7" key="2">
    <citation type="submission" date="2019-10" db="EMBL/GenBank/DDBJ databases">
        <title>Draft genome sequence of Rhodococcus aetherivorans JCM 14343.</title>
        <authorList>
            <person name="Inoue D."/>
            <person name="Nakazawa M."/>
            <person name="Yamamoto N."/>
            <person name="Sei K."/>
            <person name="Ike M."/>
        </authorList>
    </citation>
    <scope>NUCLEOTIDE SEQUENCE</scope>
    <source>
        <strain evidence="7">JCM 14343</strain>
    </source>
</reference>
<feature type="transmembrane region" description="Helical" evidence="5">
    <location>
        <begin position="442"/>
        <end position="460"/>
    </location>
</feature>
<dbReference type="Proteomes" id="UP000325466">
    <property type="component" value="Unassembled WGS sequence"/>
</dbReference>
<evidence type="ECO:0000259" key="6">
    <source>
        <dbReference type="Pfam" id="PF13515"/>
    </source>
</evidence>
<evidence type="ECO:0000256" key="4">
    <source>
        <dbReference type="ARBA" id="ARBA00023136"/>
    </source>
</evidence>
<dbReference type="KEGG" id="rav:AAT18_24920"/>
<feature type="transmembrane region" description="Helical" evidence="5">
    <location>
        <begin position="169"/>
        <end position="188"/>
    </location>
</feature>
<feature type="transmembrane region" description="Helical" evidence="5">
    <location>
        <begin position="411"/>
        <end position="430"/>
    </location>
</feature>
<accession>A0A0F6VMZ4</accession>
<keyword evidence="9" id="KW-1185">Reference proteome</keyword>
<dbReference type="RefSeq" id="WP_029546572.1">
    <property type="nucleotide sequence ID" value="NZ_BAAAYP010000066.1"/>
</dbReference>
<dbReference type="InterPro" id="IPR049453">
    <property type="entry name" value="Memb_transporter_dom"/>
</dbReference>
<evidence type="ECO:0000256" key="1">
    <source>
        <dbReference type="ARBA" id="ARBA00004141"/>
    </source>
</evidence>
<dbReference type="EMBL" id="CP106982">
    <property type="protein sequence ID" value="UYF94802.1"/>
    <property type="molecule type" value="Genomic_DNA"/>
</dbReference>
<evidence type="ECO:0000256" key="2">
    <source>
        <dbReference type="ARBA" id="ARBA00022692"/>
    </source>
</evidence>
<evidence type="ECO:0000313" key="8">
    <source>
        <dbReference type="EMBL" id="UYF94802.1"/>
    </source>
</evidence>
<feature type="transmembrane region" description="Helical" evidence="5">
    <location>
        <begin position="370"/>
        <end position="391"/>
    </location>
</feature>
<sequence length="474" mass="48571">MPLATSVPDRSRLRHSRIALAHSLSPTAWRESLEFRSADATRAPALRVGAAVLVVLVAGGLLDLPHPAGFAALGALASAFGRHEPYSQQAGKIAVVGLGVVGYAALGAAVGTTGAAMWTQIAVLSVAAAIAFWILGAFRLSGPGPVILIFAAAGAAGFARTAVDVRDVVVATALGALVGWAVAMLPALHHPHGPARLAVARALAAVAAIERDGERAVPGARAAIARAHEVLALGFSRTDRHTHELLALLDAAETVVDGAASGVAADRVAEFALFEAELRKVRRDIAIPRVDAAGAPVLARPAGFAREGFARLRDRALLVGAGRVLLAALIAGWFAEAAGLQHPLWATMGAMAALQGANYRNTVQRAIQRLLGNVAGAVLAAALLALSLDYWPYALAIVVLQTVAELYVMKNYAATSVAVTAMALLLTGLGASVGPEIALSRIADTLVGVVVGVLVAAATIDRADRHHLTAAPAR</sequence>
<dbReference type="Pfam" id="PF13515">
    <property type="entry name" value="FUSC_2"/>
    <property type="match status" value="1"/>
</dbReference>
<evidence type="ECO:0000313" key="9">
    <source>
        <dbReference type="Proteomes" id="UP000325466"/>
    </source>
</evidence>
<feature type="transmembrane region" description="Helical" evidence="5">
    <location>
        <begin position="316"/>
        <end position="334"/>
    </location>
</feature>
<comment type="subcellular location">
    <subcellularLocation>
        <location evidence="1">Membrane</location>
        <topology evidence="1">Multi-pass membrane protein</topology>
    </subcellularLocation>
</comment>
<feature type="transmembrane region" description="Helical" evidence="5">
    <location>
        <begin position="145"/>
        <end position="163"/>
    </location>
</feature>
<keyword evidence="3 5" id="KW-1133">Transmembrane helix</keyword>
<dbReference type="EMBL" id="BLAH01000091">
    <property type="protein sequence ID" value="GES38145.1"/>
    <property type="molecule type" value="Genomic_DNA"/>
</dbReference>
<evidence type="ECO:0000313" key="7">
    <source>
        <dbReference type="EMBL" id="GES38145.1"/>
    </source>
</evidence>
<keyword evidence="2 5" id="KW-0812">Transmembrane</keyword>
<proteinExistence type="predicted"/>
<name>A0A059MIY4_9NOCA</name>
<evidence type="ECO:0000313" key="10">
    <source>
        <dbReference type="Proteomes" id="UP001163947"/>
    </source>
</evidence>
<dbReference type="AlphaFoldDB" id="A0A059MIY4"/>
<reference evidence="7 9" key="1">
    <citation type="journal article" date="2018" name="Biodegradation">
        <title>1,4-Dioxane degradation characteristics of Rhodococcus aetherivorans JCM 14343.</title>
        <authorList>
            <person name="Inoue D."/>
            <person name="Tsunoda T."/>
            <person name="Yamamoto N."/>
            <person name="Ike M."/>
            <person name="Sei K."/>
        </authorList>
    </citation>
    <scope>NUCLEOTIDE SEQUENCE [LARGE SCALE GENOMIC DNA]</scope>
    <source>
        <strain evidence="7 9">JCM 14343</strain>
    </source>
</reference>
<keyword evidence="4 5" id="KW-0472">Membrane</keyword>